<feature type="region of interest" description="Disordered" evidence="1">
    <location>
        <begin position="1"/>
        <end position="87"/>
    </location>
</feature>
<keyword evidence="3" id="KW-1185">Reference proteome</keyword>
<feature type="compositionally biased region" description="Basic and acidic residues" evidence="1">
    <location>
        <begin position="1"/>
        <end position="21"/>
    </location>
</feature>
<dbReference type="Proteomes" id="UP000230423">
    <property type="component" value="Unassembled WGS sequence"/>
</dbReference>
<dbReference type="AlphaFoldDB" id="A0A2G9USY4"/>
<gene>
    <name evidence="2" type="ORF">TELCIR_04676</name>
</gene>
<proteinExistence type="predicted"/>
<evidence type="ECO:0000313" key="3">
    <source>
        <dbReference type="Proteomes" id="UP000230423"/>
    </source>
</evidence>
<accession>A0A2G9USY4</accession>
<evidence type="ECO:0000313" key="2">
    <source>
        <dbReference type="EMBL" id="PIO73349.1"/>
    </source>
</evidence>
<feature type="compositionally biased region" description="Basic residues" evidence="1">
    <location>
        <begin position="74"/>
        <end position="87"/>
    </location>
</feature>
<organism evidence="2 3">
    <name type="scientific">Teladorsagia circumcincta</name>
    <name type="common">Brown stomach worm</name>
    <name type="synonym">Ostertagia circumcincta</name>
    <dbReference type="NCBI Taxonomy" id="45464"/>
    <lineage>
        <taxon>Eukaryota</taxon>
        <taxon>Metazoa</taxon>
        <taxon>Ecdysozoa</taxon>
        <taxon>Nematoda</taxon>
        <taxon>Chromadorea</taxon>
        <taxon>Rhabditida</taxon>
        <taxon>Rhabditina</taxon>
        <taxon>Rhabditomorpha</taxon>
        <taxon>Strongyloidea</taxon>
        <taxon>Trichostrongylidae</taxon>
        <taxon>Teladorsagia</taxon>
    </lineage>
</organism>
<dbReference type="EMBL" id="KZ345473">
    <property type="protein sequence ID" value="PIO73349.1"/>
    <property type="molecule type" value="Genomic_DNA"/>
</dbReference>
<protein>
    <submittedName>
        <fullName evidence="2">Uncharacterized protein</fullName>
    </submittedName>
</protein>
<feature type="compositionally biased region" description="Basic residues" evidence="1">
    <location>
        <begin position="22"/>
        <end position="40"/>
    </location>
</feature>
<evidence type="ECO:0000256" key="1">
    <source>
        <dbReference type="SAM" id="MobiDB-lite"/>
    </source>
</evidence>
<reference evidence="2 3" key="1">
    <citation type="submission" date="2015-09" db="EMBL/GenBank/DDBJ databases">
        <title>Draft genome of the parasitic nematode Teladorsagia circumcincta isolate WARC Sus (inbred).</title>
        <authorList>
            <person name="Mitreva M."/>
        </authorList>
    </citation>
    <scope>NUCLEOTIDE SEQUENCE [LARGE SCALE GENOMIC DNA]</scope>
    <source>
        <strain evidence="2 3">S</strain>
    </source>
</reference>
<name>A0A2G9USY4_TELCI</name>
<feature type="compositionally biased region" description="Low complexity" evidence="1">
    <location>
        <begin position="45"/>
        <end position="59"/>
    </location>
</feature>
<sequence>MHSDDQEEKEKPAREKAETKEKRGRGVRAGKKHDKKRRIGGKSIVEAAAGSSKSSGVVEFGAKKAGNKKDNSWRRKLQKKQKVKHQQ</sequence>